<proteinExistence type="predicted"/>
<dbReference type="NCBIfam" id="NF033530">
    <property type="entry name" value="lasso_PqqD_Strm"/>
    <property type="match status" value="1"/>
</dbReference>
<dbReference type="Proteomes" id="UP000092659">
    <property type="component" value="Chromosome"/>
</dbReference>
<reference evidence="1 3" key="1">
    <citation type="submission" date="2016-06" db="EMBL/GenBank/DDBJ databases">
        <title>Complete genome sequence of Streptomyces griseochromogenes ATCC 14511, the Blasticidin S producer.</title>
        <authorList>
            <person name="Wu L."/>
        </authorList>
    </citation>
    <scope>NUCLEOTIDE SEQUENCE [LARGE SCALE GENOMIC DNA]</scope>
    <source>
        <strain evidence="1 3">ATCC 14511</strain>
    </source>
</reference>
<evidence type="ECO:0000313" key="3">
    <source>
        <dbReference type="Proteomes" id="UP000092659"/>
    </source>
</evidence>
<reference evidence="2 4" key="2">
    <citation type="submission" date="2021-03" db="EMBL/GenBank/DDBJ databases">
        <title>Genomic Encyclopedia of Type Strains, Phase IV (KMG-IV): sequencing the most valuable type-strain genomes for metagenomic binning, comparative biology and taxonomic classification.</title>
        <authorList>
            <person name="Goeker M."/>
        </authorList>
    </citation>
    <scope>NUCLEOTIDE SEQUENCE [LARGE SCALE GENOMIC DNA]</scope>
    <source>
        <strain evidence="2 4">DSM 40499</strain>
    </source>
</reference>
<dbReference type="Proteomes" id="UP001519309">
    <property type="component" value="Unassembled WGS sequence"/>
</dbReference>
<evidence type="ECO:0008006" key="5">
    <source>
        <dbReference type="Google" id="ProtNLM"/>
    </source>
</evidence>
<dbReference type="EMBL" id="CP016279">
    <property type="protein sequence ID" value="ANP50159.1"/>
    <property type="molecule type" value="Genomic_DNA"/>
</dbReference>
<evidence type="ECO:0000313" key="4">
    <source>
        <dbReference type="Proteomes" id="UP001519309"/>
    </source>
</evidence>
<dbReference type="KEGG" id="sgs:AVL59_11525"/>
<dbReference type="InterPro" id="IPR041881">
    <property type="entry name" value="PqqD_sf"/>
</dbReference>
<accession>A0A1B1AUA2</accession>
<dbReference type="RefSeq" id="WP_067302410.1">
    <property type="nucleotide sequence ID" value="NZ_CP016279.1"/>
</dbReference>
<dbReference type="InterPro" id="IPR008792">
    <property type="entry name" value="PQQD"/>
</dbReference>
<dbReference type="STRING" id="68214.AVL59_11525"/>
<sequence>MTLRLHDHVSTTETEYGVVALDQRTGRYWQLTASAAVVVTALARGATAEEAAKALTDRYDVDAERARGDVEALIGSLRSAGLVAR</sequence>
<name>A0A1B1AUA2_9ACTN</name>
<evidence type="ECO:0000313" key="1">
    <source>
        <dbReference type="EMBL" id="ANP50159.1"/>
    </source>
</evidence>
<protein>
    <recommendedName>
        <fullName evidence="5">HPr-rel-A system PqqD family protein</fullName>
    </recommendedName>
</protein>
<keyword evidence="4" id="KW-1185">Reference proteome</keyword>
<organism evidence="1 3">
    <name type="scientific">Streptomyces griseochromogenes</name>
    <dbReference type="NCBI Taxonomy" id="68214"/>
    <lineage>
        <taxon>Bacteria</taxon>
        <taxon>Bacillati</taxon>
        <taxon>Actinomycetota</taxon>
        <taxon>Actinomycetes</taxon>
        <taxon>Kitasatosporales</taxon>
        <taxon>Streptomycetaceae</taxon>
        <taxon>Streptomyces</taxon>
    </lineage>
</organism>
<dbReference type="OrthoDB" id="5195143at2"/>
<dbReference type="Gene3D" id="1.10.10.1150">
    <property type="entry name" value="Coenzyme PQQ synthesis protein D (PqqD)"/>
    <property type="match status" value="1"/>
</dbReference>
<gene>
    <name evidence="1" type="ORF">AVL59_11525</name>
    <name evidence="2" type="ORF">J2Z21_001128</name>
</gene>
<dbReference type="EMBL" id="JAGGLP010000002">
    <property type="protein sequence ID" value="MBP2048204.1"/>
    <property type="molecule type" value="Genomic_DNA"/>
</dbReference>
<dbReference type="Pfam" id="PF05402">
    <property type="entry name" value="PqqD"/>
    <property type="match status" value="1"/>
</dbReference>
<evidence type="ECO:0000313" key="2">
    <source>
        <dbReference type="EMBL" id="MBP2048204.1"/>
    </source>
</evidence>
<dbReference type="AlphaFoldDB" id="A0A1B1AUA2"/>